<gene>
    <name evidence="1" type="ORF">ACFOMG_12980</name>
</gene>
<dbReference type="EMBL" id="JBHRYB010000013">
    <property type="protein sequence ID" value="MFC3681014.1"/>
    <property type="molecule type" value="Genomic_DNA"/>
</dbReference>
<evidence type="ECO:0000313" key="2">
    <source>
        <dbReference type="Proteomes" id="UP001595722"/>
    </source>
</evidence>
<dbReference type="SUPFAM" id="SSF53850">
    <property type="entry name" value="Periplasmic binding protein-like II"/>
    <property type="match status" value="1"/>
</dbReference>
<dbReference type="Gene3D" id="3.40.190.10">
    <property type="entry name" value="Periplasmic binding protein-like II"/>
    <property type="match status" value="2"/>
</dbReference>
<protein>
    <recommendedName>
        <fullName evidence="3">Solute-binding protein family 3/N-terminal domain-containing protein</fullName>
    </recommendedName>
</protein>
<dbReference type="RefSeq" id="WP_376867155.1">
    <property type="nucleotide sequence ID" value="NZ_JBHRYB010000013.1"/>
</dbReference>
<reference evidence="2" key="1">
    <citation type="journal article" date="2019" name="Int. J. Syst. Evol. Microbiol.">
        <title>The Global Catalogue of Microorganisms (GCM) 10K type strain sequencing project: providing services to taxonomists for standard genome sequencing and annotation.</title>
        <authorList>
            <consortium name="The Broad Institute Genomics Platform"/>
            <consortium name="The Broad Institute Genome Sequencing Center for Infectious Disease"/>
            <person name="Wu L."/>
            <person name="Ma J."/>
        </authorList>
    </citation>
    <scope>NUCLEOTIDE SEQUENCE [LARGE SCALE GENOMIC DNA]</scope>
    <source>
        <strain evidence="2">KCTC 42424</strain>
    </source>
</reference>
<evidence type="ECO:0000313" key="1">
    <source>
        <dbReference type="EMBL" id="MFC3681014.1"/>
    </source>
</evidence>
<sequence>MTNIRHCGHTWLILLLTILLLPGLSARTQAEDDIKAHKTPPQRVRVGVYPFSPFAEYDDQGQLRGMAQRLIAILNQHQQQLTFEAVPVSPKRRYQAYLNQDVDAFLYENMKWGWARRNIDIRASQPYQSGGELYIAQAAPGRDQRFFEQLQQRHLVGILGYHYGFAGYNSDETFLRDNYQITLTWDNQKVLDLLQRGHGDVALMSEAYWQRFVQQNPAKASQFLVSEKYDQHYSHSILIRPQLLGQHQLDNLVREITRRRDFRQLILDYGISPHQ</sequence>
<keyword evidence="2" id="KW-1185">Reference proteome</keyword>
<comment type="caution">
    <text evidence="1">The sequence shown here is derived from an EMBL/GenBank/DDBJ whole genome shotgun (WGS) entry which is preliminary data.</text>
</comment>
<dbReference type="Proteomes" id="UP001595722">
    <property type="component" value="Unassembled WGS sequence"/>
</dbReference>
<name>A0ABV7VTZ4_9GAMM</name>
<proteinExistence type="predicted"/>
<evidence type="ECO:0008006" key="3">
    <source>
        <dbReference type="Google" id="ProtNLM"/>
    </source>
</evidence>
<organism evidence="1 2">
    <name type="scientific">Bacterioplanoides pacificum</name>
    <dbReference type="NCBI Taxonomy" id="1171596"/>
    <lineage>
        <taxon>Bacteria</taxon>
        <taxon>Pseudomonadati</taxon>
        <taxon>Pseudomonadota</taxon>
        <taxon>Gammaproteobacteria</taxon>
        <taxon>Oceanospirillales</taxon>
        <taxon>Oceanospirillaceae</taxon>
        <taxon>Bacterioplanoides</taxon>
    </lineage>
</organism>
<accession>A0ABV7VTZ4</accession>